<organism evidence="2">
    <name type="scientific">marine sediment metagenome</name>
    <dbReference type="NCBI Taxonomy" id="412755"/>
    <lineage>
        <taxon>unclassified sequences</taxon>
        <taxon>metagenomes</taxon>
        <taxon>ecological metagenomes</taxon>
    </lineage>
</organism>
<feature type="transmembrane region" description="Helical" evidence="1">
    <location>
        <begin position="121"/>
        <end position="140"/>
    </location>
</feature>
<feature type="transmembrane region" description="Helical" evidence="1">
    <location>
        <begin position="59"/>
        <end position="81"/>
    </location>
</feature>
<evidence type="ECO:0000256" key="1">
    <source>
        <dbReference type="SAM" id="Phobius"/>
    </source>
</evidence>
<feature type="transmembrane region" description="Helical" evidence="1">
    <location>
        <begin position="561"/>
        <end position="582"/>
    </location>
</feature>
<feature type="transmembrane region" description="Helical" evidence="1">
    <location>
        <begin position="594"/>
        <end position="610"/>
    </location>
</feature>
<sequence length="760" mass="88801">MGKFDLELSKLYSLIKSRIYLILFLISIISLIFVFLNLIKIDILLGLDGVPFLNFTFHTMVNLGTIFSVLFLPCYPLFFIILNNDTFTSLEKLSLLIVVNSSFYIIIGYVCYWTGLPLSGFYFFFLVVFSFLLMTLYIILCEKNKGSFYFLRSRNSTLQAGDLKKTSFFKKLITLIPLNGFLLIVFITLIGFLNIVKTSIFLGTDPWLHILNSKIITDINILPLEGYHAELGLNIFGAVIHFFSGISHTMIPKYFPFYTFFLSGLIFYNILIRIFKNRNLAFFGVFLLEFSSLGFSMMMVQYWPSGSALIKCLIIFFLLYVRLQTFTQVERPTKKQIYSKMFYIYVLITIIFVSAVLTHVITTIFFLFSFIFVYIVYFLKDYKRGIDLIFLIGLFGIFIILNVFSIGSGHFWFFIPLNLPWYLLLLVGSGGILVGFVFFWRLQKSINFTRGRYKSVILGKEKKNYKKIEDSIIIPLIFSTLVLFNIVFSIVNLTYLNLEIISIFLVNEIILIISFAIWGLYLFQKKPKGKPLFLWGLCLFVFLLIGFVFNILILSNMIWQRILYLSPPIIVIGFVSYLYKLIKIKAIGTLKMKAVILSIIIFSLFTTFISESTSFKVFTLNRRDTSLIQWYSENTQNKNVIITEFGWTHAFKYFYYPFENKTAAFQYEENFYFLKSETDLFPPSNHINESGINLLKEIKKEYNTEVYLTFVDDYIINKGFDLFGELTEEEIEQYYNLKYINKIYSAKTNDGEETPLFWVI</sequence>
<feature type="transmembrane region" description="Helical" evidence="1">
    <location>
        <begin position="472"/>
        <end position="495"/>
    </location>
</feature>
<reference evidence="2" key="1">
    <citation type="journal article" date="2015" name="Nature">
        <title>Complex archaea that bridge the gap between prokaryotes and eukaryotes.</title>
        <authorList>
            <person name="Spang A."/>
            <person name="Saw J.H."/>
            <person name="Jorgensen S.L."/>
            <person name="Zaremba-Niedzwiedzka K."/>
            <person name="Martijn J."/>
            <person name="Lind A.E."/>
            <person name="van Eijk R."/>
            <person name="Schleper C."/>
            <person name="Guy L."/>
            <person name="Ettema T.J."/>
        </authorList>
    </citation>
    <scope>NUCLEOTIDE SEQUENCE</scope>
</reference>
<proteinExistence type="predicted"/>
<dbReference type="AlphaFoldDB" id="A0A0F9UTS8"/>
<name>A0A0F9UTS8_9ZZZZ</name>
<feature type="transmembrane region" description="Helical" evidence="1">
    <location>
        <begin position="172"/>
        <end position="195"/>
    </location>
</feature>
<dbReference type="EMBL" id="LAZR01000822">
    <property type="protein sequence ID" value="KKN57038.1"/>
    <property type="molecule type" value="Genomic_DNA"/>
</dbReference>
<evidence type="ECO:0000313" key="2">
    <source>
        <dbReference type="EMBL" id="KKN57038.1"/>
    </source>
</evidence>
<feature type="transmembrane region" description="Helical" evidence="1">
    <location>
        <begin position="532"/>
        <end position="555"/>
    </location>
</feature>
<feature type="transmembrane region" description="Helical" evidence="1">
    <location>
        <begin position="257"/>
        <end position="275"/>
    </location>
</feature>
<feature type="transmembrane region" description="Helical" evidence="1">
    <location>
        <begin position="388"/>
        <end position="415"/>
    </location>
</feature>
<evidence type="ECO:0008006" key="3">
    <source>
        <dbReference type="Google" id="ProtNLM"/>
    </source>
</evidence>
<keyword evidence="1" id="KW-1133">Transmembrane helix</keyword>
<feature type="transmembrane region" description="Helical" evidence="1">
    <location>
        <begin position="361"/>
        <end position="379"/>
    </location>
</feature>
<gene>
    <name evidence="2" type="ORF">LCGC14_0566200</name>
</gene>
<accession>A0A0F9UTS8</accession>
<feature type="transmembrane region" description="Helical" evidence="1">
    <location>
        <begin position="501"/>
        <end position="523"/>
    </location>
</feature>
<feature type="transmembrane region" description="Helical" evidence="1">
    <location>
        <begin position="421"/>
        <end position="442"/>
    </location>
</feature>
<feature type="transmembrane region" description="Helical" evidence="1">
    <location>
        <begin position="20"/>
        <end position="39"/>
    </location>
</feature>
<protein>
    <recommendedName>
        <fullName evidence="3">Glycosyltransferase RgtA/B/C/D-like domain-containing protein</fullName>
    </recommendedName>
</protein>
<feature type="transmembrane region" description="Helical" evidence="1">
    <location>
        <begin position="337"/>
        <end position="355"/>
    </location>
</feature>
<keyword evidence="1" id="KW-0472">Membrane</keyword>
<comment type="caution">
    <text evidence="2">The sequence shown here is derived from an EMBL/GenBank/DDBJ whole genome shotgun (WGS) entry which is preliminary data.</text>
</comment>
<feature type="transmembrane region" description="Helical" evidence="1">
    <location>
        <begin position="93"/>
        <end position="115"/>
    </location>
</feature>
<feature type="transmembrane region" description="Helical" evidence="1">
    <location>
        <begin position="282"/>
        <end position="302"/>
    </location>
</feature>
<feature type="transmembrane region" description="Helical" evidence="1">
    <location>
        <begin position="308"/>
        <end position="325"/>
    </location>
</feature>
<keyword evidence="1" id="KW-0812">Transmembrane</keyword>